<feature type="transmembrane region" description="Helical" evidence="1">
    <location>
        <begin position="96"/>
        <end position="119"/>
    </location>
</feature>
<sequence length="471" mass="49646">MAEKIPSWPKVTIRLYDDHNAEVKIAGRSHPVNHHDPRQAAIALVSERAGQLGRPVKATAVESDGASWPLIIHPDGRVEAVDVDSKGRSGSGAKPIWPIVLAAAVACALIIGTVLYVAVFSKLGDGVPKATESPKLPALPEPTVGPDQFAARPAPPGWSTKAAWTVDIAENTKPAVKPDGTEVAVLTPDQKLAVFDANGKVLWQDKVPKDAKSPVYTTIDSEPVLAVATPDTLYYWAGDGALPEEVELPNSADVQFFGTSPLVQLGSDAGAAVVSGGELKAVPNQPRLSTILLAEGDKALMARYGGPLYWSRPGKDRQELALKPPTGLKDVDHVVAASPGFALVLWKTKIADIVTPAVHSSADGSVVATCKPTKKNAADRWQWVPDTSRKVAAWGECLINFTAGTTFTSPGFEPLSITGTTIFGTLDQDLVATAPGRPAHTLPKNSARPWGLAGGHAIVVHNSVLYALDKP</sequence>
<keyword evidence="1" id="KW-0472">Membrane</keyword>
<keyword evidence="1" id="KW-1133">Transmembrane helix</keyword>
<dbReference type="RefSeq" id="WP_132320765.1">
    <property type="nucleotide sequence ID" value="NZ_SMKR01000061.1"/>
</dbReference>
<dbReference type="Proteomes" id="UP000295172">
    <property type="component" value="Unassembled WGS sequence"/>
</dbReference>
<reference evidence="2 3" key="1">
    <citation type="submission" date="2019-02" db="EMBL/GenBank/DDBJ databases">
        <title>Draft genome sequences of novel Actinobacteria.</title>
        <authorList>
            <person name="Sahin N."/>
            <person name="Ay H."/>
            <person name="Saygin H."/>
        </authorList>
    </citation>
    <scope>NUCLEOTIDE SEQUENCE [LARGE SCALE GENOMIC DNA]</scope>
    <source>
        <strain evidence="2 3">16K104</strain>
    </source>
</reference>
<dbReference type="AlphaFoldDB" id="A0A4R4X3I9"/>
<keyword evidence="1" id="KW-0812">Transmembrane</keyword>
<keyword evidence="3" id="KW-1185">Reference proteome</keyword>
<dbReference type="OrthoDB" id="4350051at2"/>
<name>A0A4R4X3I9_9ACTN</name>
<dbReference type="EMBL" id="SMKR01000061">
    <property type="protein sequence ID" value="TDD24814.1"/>
    <property type="molecule type" value="Genomic_DNA"/>
</dbReference>
<accession>A0A4R4X3I9</accession>
<proteinExistence type="predicted"/>
<comment type="caution">
    <text evidence="2">The sequence shown here is derived from an EMBL/GenBank/DDBJ whole genome shotgun (WGS) entry which is preliminary data.</text>
</comment>
<organism evidence="2 3">
    <name type="scientific">Kribbella turkmenica</name>
    <dbReference type="NCBI Taxonomy" id="2530375"/>
    <lineage>
        <taxon>Bacteria</taxon>
        <taxon>Bacillati</taxon>
        <taxon>Actinomycetota</taxon>
        <taxon>Actinomycetes</taxon>
        <taxon>Propionibacteriales</taxon>
        <taxon>Kribbellaceae</taxon>
        <taxon>Kribbella</taxon>
    </lineage>
</organism>
<evidence type="ECO:0000313" key="3">
    <source>
        <dbReference type="Proteomes" id="UP000295172"/>
    </source>
</evidence>
<gene>
    <name evidence="2" type="ORF">E1218_15840</name>
</gene>
<evidence type="ECO:0000313" key="2">
    <source>
        <dbReference type="EMBL" id="TDD24814.1"/>
    </source>
</evidence>
<protein>
    <submittedName>
        <fullName evidence="2">Uncharacterized protein</fullName>
    </submittedName>
</protein>
<evidence type="ECO:0000256" key="1">
    <source>
        <dbReference type="SAM" id="Phobius"/>
    </source>
</evidence>